<dbReference type="PANTHER" id="PTHR13088">
    <property type="entry name" value="FAS APOPTOTIC INHIBITORY MOLECULE FAIM"/>
    <property type="match status" value="1"/>
</dbReference>
<name>A0A2A2JKC9_9BILA</name>
<dbReference type="OrthoDB" id="6262731at2759"/>
<sequence>MASSEKDGSDLVGVWNVPMQDRVHKIEFEHGTTTGKRVIRVDGKEILHRDWMFKLVDGKKYEKFFDEQAKKLISWETRLNDVETRVVLGNQTFHTSWSYSKNLDKETMDVWVNGDKIDTAGEFVESGTETHFEIGTHVCRITATSSGKKKFDLVPSFIPSLSRIQNRCDPPALHRWALSQPCARSQKEIASPSFWEKTCNPLYLPSSFPFVSIPLFREFQLRYDSTNFIYNFSRYNKLFG</sequence>
<dbReference type="Pfam" id="PF06905">
    <property type="entry name" value="FAIM1"/>
    <property type="match status" value="1"/>
</dbReference>
<dbReference type="EMBL" id="LIAE01010383">
    <property type="protein sequence ID" value="PAV62216.1"/>
    <property type="molecule type" value="Genomic_DNA"/>
</dbReference>
<keyword evidence="2" id="KW-1185">Reference proteome</keyword>
<accession>A0A2A2JKC9</accession>
<dbReference type="InterPro" id="IPR038513">
    <property type="entry name" value="FAIM1_dom_sf"/>
</dbReference>
<dbReference type="GO" id="GO:1902042">
    <property type="term" value="P:negative regulation of extrinsic apoptotic signaling pathway via death domain receptors"/>
    <property type="evidence" value="ECO:0007669"/>
    <property type="project" value="TreeGrafter"/>
</dbReference>
<dbReference type="AlphaFoldDB" id="A0A2A2JKC9"/>
<dbReference type="Proteomes" id="UP000218231">
    <property type="component" value="Unassembled WGS sequence"/>
</dbReference>
<comment type="caution">
    <text evidence="1">The sequence shown here is derived from an EMBL/GenBank/DDBJ whole genome shotgun (WGS) entry which is preliminary data.</text>
</comment>
<dbReference type="Gene3D" id="2.40.128.180">
    <property type="match status" value="2"/>
</dbReference>
<proteinExistence type="predicted"/>
<gene>
    <name evidence="1" type="ORF">WR25_00795</name>
</gene>
<organism evidence="1 2">
    <name type="scientific">Diploscapter pachys</name>
    <dbReference type="NCBI Taxonomy" id="2018661"/>
    <lineage>
        <taxon>Eukaryota</taxon>
        <taxon>Metazoa</taxon>
        <taxon>Ecdysozoa</taxon>
        <taxon>Nematoda</taxon>
        <taxon>Chromadorea</taxon>
        <taxon>Rhabditida</taxon>
        <taxon>Rhabditina</taxon>
        <taxon>Rhabditomorpha</taxon>
        <taxon>Rhabditoidea</taxon>
        <taxon>Rhabditidae</taxon>
        <taxon>Diploscapter</taxon>
    </lineage>
</organism>
<protein>
    <recommendedName>
        <fullName evidence="3">Fas apoptotic inhibitory molecule 1</fullName>
    </recommendedName>
</protein>
<evidence type="ECO:0000313" key="2">
    <source>
        <dbReference type="Proteomes" id="UP000218231"/>
    </source>
</evidence>
<evidence type="ECO:0000313" key="1">
    <source>
        <dbReference type="EMBL" id="PAV62216.1"/>
    </source>
</evidence>
<dbReference type="PANTHER" id="PTHR13088:SF3">
    <property type="entry name" value="FAS APOPTOTIC INHIBITORY MOLECULE 1"/>
    <property type="match status" value="1"/>
</dbReference>
<reference evidence="1 2" key="1">
    <citation type="journal article" date="2017" name="Curr. Biol.">
        <title>Genome architecture and evolution of a unichromosomal asexual nematode.</title>
        <authorList>
            <person name="Fradin H."/>
            <person name="Zegar C."/>
            <person name="Gutwein M."/>
            <person name="Lucas J."/>
            <person name="Kovtun M."/>
            <person name="Corcoran D."/>
            <person name="Baugh L.R."/>
            <person name="Kiontke K."/>
            <person name="Gunsalus K."/>
            <person name="Fitch D.H."/>
            <person name="Piano F."/>
        </authorList>
    </citation>
    <scope>NUCLEOTIDE SEQUENCE [LARGE SCALE GENOMIC DNA]</scope>
    <source>
        <strain evidence="1">PF1309</strain>
    </source>
</reference>
<dbReference type="STRING" id="2018661.A0A2A2JKC9"/>
<dbReference type="InterPro" id="IPR010695">
    <property type="entry name" value="FAIM1"/>
</dbReference>
<evidence type="ECO:0008006" key="3">
    <source>
        <dbReference type="Google" id="ProtNLM"/>
    </source>
</evidence>